<dbReference type="GO" id="GO:0003887">
    <property type="term" value="F:DNA-directed DNA polymerase activity"/>
    <property type="evidence" value="ECO:0007669"/>
    <property type="project" value="UniProtKB-EC"/>
</dbReference>
<protein>
    <submittedName>
        <fullName evidence="1">DNA polymerase III, delta prime subunit</fullName>
        <ecNumber evidence="1">2.7.7.7</ecNumber>
    </submittedName>
</protein>
<accession>B1V971</accession>
<dbReference type="Gene3D" id="3.40.50.300">
    <property type="entry name" value="P-loop containing nucleotide triphosphate hydrolases"/>
    <property type="match status" value="1"/>
</dbReference>
<dbReference type="InterPro" id="IPR050238">
    <property type="entry name" value="DNA_Rep/Repair_Clamp_Loader"/>
</dbReference>
<dbReference type="KEGG" id="pal:PA0168"/>
<name>B1V971_PHYAS</name>
<dbReference type="STRING" id="59748.PA0168"/>
<dbReference type="eggNOG" id="COG0470">
    <property type="taxonomic scope" value="Bacteria"/>
</dbReference>
<dbReference type="EC" id="2.7.7.7" evidence="1"/>
<dbReference type="Proteomes" id="UP000008323">
    <property type="component" value="Chromosome"/>
</dbReference>
<dbReference type="Pfam" id="PF13177">
    <property type="entry name" value="DNA_pol3_delta2"/>
    <property type="match status" value="1"/>
</dbReference>
<keyword evidence="1" id="KW-0548">Nucleotidyltransferase</keyword>
<proteinExistence type="predicted"/>
<evidence type="ECO:0000313" key="1">
    <source>
        <dbReference type="EMBL" id="CAM11503.1"/>
    </source>
</evidence>
<evidence type="ECO:0000313" key="2">
    <source>
        <dbReference type="Proteomes" id="UP000008323"/>
    </source>
</evidence>
<dbReference type="AlphaFoldDB" id="B1V971"/>
<keyword evidence="1" id="KW-0808">Transferase</keyword>
<dbReference type="PANTHER" id="PTHR11669">
    <property type="entry name" value="REPLICATION FACTOR C / DNA POLYMERASE III GAMMA-TAU SUBUNIT"/>
    <property type="match status" value="1"/>
</dbReference>
<sequence>MPNQPFLKPFLKIIQNKKLAHLYLITGLDLPQRKKFVLELSYQILKSQENTQNHSFLKQTLTEGTYPNFYYLKKDNHLFKKEQILQLKDFFSQSSLFGEQRIYVIEEMEKTTLPAANSLLHFLENTPNNIIGFLLTDNLHQVLTTIVSRCQVINIDVFKQQLLTPAIEERKLSQEIDVMNCALIPLINISSDENTAYYLEFKKYFLFFLEQFPKDGSCATYDFATVLINSFAVFLSDLVSVLLRWFLDLFYQKKQLPIYFENQAHHQKEFQNLTLQRITNILEILQKYHQEKINLVNPQNLFFALILELEQQKYF</sequence>
<dbReference type="EMBL" id="AM422018">
    <property type="protein sequence ID" value="CAM11503.1"/>
    <property type="molecule type" value="Genomic_DNA"/>
</dbReference>
<reference evidence="1 2" key="1">
    <citation type="journal article" date="2008" name="J. Bacteriol.">
        <title>Comparative genome analysis of 'Candidatus Phytoplasma australiense' (subgroup tuf-Australia I; rp-A) and 'Ca. Phytoplasma asteris' strains OY-M and AY-WB.</title>
        <authorList>
            <person name="Tran-Nguyen L.T."/>
            <person name="Kube M."/>
            <person name="Schneider B."/>
            <person name="Reinhardt R."/>
            <person name="Gibb K.S."/>
        </authorList>
    </citation>
    <scope>NUCLEOTIDE SEQUENCE [LARGE SCALE GENOMIC DNA]</scope>
</reference>
<gene>
    <name evidence="1" type="primary">holB</name>
    <name evidence="1" type="ordered locus">PA0168</name>
</gene>
<dbReference type="GO" id="GO:0006261">
    <property type="term" value="P:DNA-templated DNA replication"/>
    <property type="evidence" value="ECO:0007669"/>
    <property type="project" value="TreeGrafter"/>
</dbReference>
<dbReference type="InterPro" id="IPR027417">
    <property type="entry name" value="P-loop_NTPase"/>
</dbReference>
<dbReference type="SUPFAM" id="SSF52540">
    <property type="entry name" value="P-loop containing nucleoside triphosphate hydrolases"/>
    <property type="match status" value="1"/>
</dbReference>
<organism evidence="1 2">
    <name type="scientific">Phytoplasma australiense</name>
    <dbReference type="NCBI Taxonomy" id="59748"/>
    <lineage>
        <taxon>Bacteria</taxon>
        <taxon>Bacillati</taxon>
        <taxon>Mycoplasmatota</taxon>
        <taxon>Mollicutes</taxon>
        <taxon>Acholeplasmatales</taxon>
        <taxon>Acholeplasmataceae</taxon>
        <taxon>Candidatus Phytoplasma</taxon>
        <taxon>16SrXII (Stolbur group)</taxon>
    </lineage>
</organism>
<dbReference type="PANTHER" id="PTHR11669:SF8">
    <property type="entry name" value="DNA POLYMERASE III SUBUNIT DELTA"/>
    <property type="match status" value="1"/>
</dbReference>